<dbReference type="GO" id="GO:0005549">
    <property type="term" value="F:odorant binding"/>
    <property type="evidence" value="ECO:0007669"/>
    <property type="project" value="InterPro"/>
</dbReference>
<reference evidence="2 3" key="1">
    <citation type="submission" date="2020-04" db="EMBL/GenBank/DDBJ databases">
        <authorList>
            <person name="Wallbank WR R."/>
            <person name="Pardo Diaz C."/>
            <person name="Kozak K."/>
            <person name="Martin S."/>
            <person name="Jiggins C."/>
            <person name="Moest M."/>
            <person name="Warren A I."/>
            <person name="Byers J.R.P. K."/>
            <person name="Montejo-Kovacevich G."/>
            <person name="Yen C E."/>
        </authorList>
    </citation>
    <scope>NUCLEOTIDE SEQUENCE [LARGE SCALE GENOMIC DNA]</scope>
</reference>
<dbReference type="InterPro" id="IPR036728">
    <property type="entry name" value="PBP_GOBP_sf"/>
</dbReference>
<gene>
    <name evidence="2" type="ORF">APLA_LOCUS9908</name>
</gene>
<evidence type="ECO:0000313" key="3">
    <source>
        <dbReference type="Proteomes" id="UP000494106"/>
    </source>
</evidence>
<keyword evidence="1" id="KW-1133">Transmembrane helix</keyword>
<keyword evidence="1" id="KW-0812">Transmembrane</keyword>
<dbReference type="AlphaFoldDB" id="A0A8S1AHI0"/>
<keyword evidence="3" id="KW-1185">Reference proteome</keyword>
<comment type="caution">
    <text evidence="2">The sequence shown here is derived from an EMBL/GenBank/DDBJ whole genome shotgun (WGS) entry which is preliminary data.</text>
</comment>
<dbReference type="Pfam" id="PF01395">
    <property type="entry name" value="PBP_GOBP"/>
    <property type="match status" value="1"/>
</dbReference>
<feature type="transmembrane region" description="Helical" evidence="1">
    <location>
        <begin position="6"/>
        <end position="25"/>
    </location>
</feature>
<name>A0A8S1AHI0_ARCPL</name>
<dbReference type="InterPro" id="IPR006170">
    <property type="entry name" value="PBP/GOBP"/>
</dbReference>
<sequence length="155" mass="18137">MFHRVIFTYTLLMVCFKSIYVYAGLSEKEYYNMLVALSDAAGECIEKFDISSSELDEITTDPDYKYYLNCFFTECGIMEKGMFKVEKLMALTKRYLHRKDELARSYIIRQKCSQVNKAKVSDGEDGYAERAMLLFNCLKKNGDHFLFGEEYDQQS</sequence>
<accession>A0A8S1AHI0</accession>
<dbReference type="EMBL" id="CADEBC010000521">
    <property type="protein sequence ID" value="CAB3244369.1"/>
    <property type="molecule type" value="Genomic_DNA"/>
</dbReference>
<evidence type="ECO:0000256" key="1">
    <source>
        <dbReference type="SAM" id="Phobius"/>
    </source>
</evidence>
<dbReference type="CDD" id="cd23992">
    <property type="entry name" value="PBP_GOBP"/>
    <property type="match status" value="1"/>
</dbReference>
<proteinExistence type="predicted"/>
<keyword evidence="1" id="KW-0472">Membrane</keyword>
<organism evidence="2 3">
    <name type="scientific">Arctia plantaginis</name>
    <name type="common">Wood tiger moth</name>
    <name type="synonym">Phalaena plantaginis</name>
    <dbReference type="NCBI Taxonomy" id="874455"/>
    <lineage>
        <taxon>Eukaryota</taxon>
        <taxon>Metazoa</taxon>
        <taxon>Ecdysozoa</taxon>
        <taxon>Arthropoda</taxon>
        <taxon>Hexapoda</taxon>
        <taxon>Insecta</taxon>
        <taxon>Pterygota</taxon>
        <taxon>Neoptera</taxon>
        <taxon>Endopterygota</taxon>
        <taxon>Lepidoptera</taxon>
        <taxon>Glossata</taxon>
        <taxon>Ditrysia</taxon>
        <taxon>Noctuoidea</taxon>
        <taxon>Erebidae</taxon>
        <taxon>Arctiinae</taxon>
        <taxon>Arctia</taxon>
    </lineage>
</organism>
<dbReference type="Gene3D" id="1.10.238.20">
    <property type="entry name" value="Pheromone/general odorant binding protein domain"/>
    <property type="match status" value="1"/>
</dbReference>
<protein>
    <submittedName>
        <fullName evidence="2">Uncharacterized protein</fullName>
    </submittedName>
</protein>
<dbReference type="Proteomes" id="UP000494106">
    <property type="component" value="Unassembled WGS sequence"/>
</dbReference>
<dbReference type="SUPFAM" id="SSF47565">
    <property type="entry name" value="Insect pheromone/odorant-binding proteins"/>
    <property type="match status" value="1"/>
</dbReference>
<evidence type="ECO:0000313" key="2">
    <source>
        <dbReference type="EMBL" id="CAB3244369.1"/>
    </source>
</evidence>